<sequence>MAAASSSVHRLAAQLAASTRRAAGSSPRTLASRKLPTSGVGTSSSGGTLAVAWQQLLRQQRARGKPRRASYSVITGGSSDGEPGSGSIQQQQPWRLIVYSKEGCHLCDGLKDKLEALLERAAFMPSAFSTAELEVRDVTSKPEWEQRYAMSIPVLAAAAADGSGEVEVPRPSPRFSTDALQKHIEKFLAKQPQLLKAQ</sequence>
<dbReference type="InterPro" id="IPR052565">
    <property type="entry name" value="Glutaredoxin-like_YDR286C"/>
</dbReference>
<accession>A0A2P6UZH3</accession>
<feature type="region of interest" description="Disordered" evidence="2">
    <location>
        <begin position="15"/>
        <end position="46"/>
    </location>
</feature>
<dbReference type="STRING" id="554055.A0A2P6UZH3"/>
<dbReference type="PANTHER" id="PTHR33558">
    <property type="entry name" value="GLUTAREDOXIN-LIKE PROTEIN C5ORF63 HOMOLOG"/>
    <property type="match status" value="1"/>
</dbReference>
<gene>
    <name evidence="3" type="ORF">C2E20_9102</name>
</gene>
<keyword evidence="1" id="KW-0249">Electron transport</keyword>
<keyword evidence="1" id="KW-0813">Transport</keyword>
<feature type="compositionally biased region" description="Low complexity" evidence="2">
    <location>
        <begin position="76"/>
        <end position="87"/>
    </location>
</feature>
<dbReference type="InterPro" id="IPR036249">
    <property type="entry name" value="Thioredoxin-like_sf"/>
</dbReference>
<name>A0A2P6UZH3_9CHLO</name>
<feature type="compositionally biased region" description="Low complexity" evidence="2">
    <location>
        <begin position="37"/>
        <end position="46"/>
    </location>
</feature>
<dbReference type="Proteomes" id="UP000239649">
    <property type="component" value="Unassembled WGS sequence"/>
</dbReference>
<proteinExistence type="inferred from homology"/>
<evidence type="ECO:0000313" key="3">
    <source>
        <dbReference type="EMBL" id="PSC67204.1"/>
    </source>
</evidence>
<dbReference type="SUPFAM" id="SSF52833">
    <property type="entry name" value="Thioredoxin-like"/>
    <property type="match status" value="1"/>
</dbReference>
<dbReference type="OrthoDB" id="2016230at2759"/>
<dbReference type="InterPro" id="IPR008554">
    <property type="entry name" value="Glutaredoxin-like"/>
</dbReference>
<dbReference type="EMBL" id="LHPF02000074">
    <property type="protein sequence ID" value="PSC67204.1"/>
    <property type="molecule type" value="Genomic_DNA"/>
</dbReference>
<evidence type="ECO:0000256" key="1">
    <source>
        <dbReference type="RuleBase" id="RU363082"/>
    </source>
</evidence>
<comment type="similarity">
    <text evidence="1">Belongs to the glutaredoxin family.</text>
</comment>
<keyword evidence="4" id="KW-1185">Reference proteome</keyword>
<dbReference type="Pfam" id="PF05768">
    <property type="entry name" value="Glrx-like"/>
    <property type="match status" value="1"/>
</dbReference>
<comment type="caution">
    <text evidence="3">The sequence shown here is derived from an EMBL/GenBank/DDBJ whole genome shotgun (WGS) entry which is preliminary data.</text>
</comment>
<evidence type="ECO:0000256" key="2">
    <source>
        <dbReference type="SAM" id="MobiDB-lite"/>
    </source>
</evidence>
<protein>
    <recommendedName>
        <fullName evidence="1">Glutaredoxin-like protein</fullName>
    </recommendedName>
</protein>
<evidence type="ECO:0000313" key="4">
    <source>
        <dbReference type="Proteomes" id="UP000239649"/>
    </source>
</evidence>
<dbReference type="AlphaFoldDB" id="A0A2P6UZH3"/>
<reference evidence="3 4" key="1">
    <citation type="journal article" date="2018" name="Plant J.">
        <title>Genome sequences of Chlorella sorokiniana UTEX 1602 and Micractinium conductrix SAG 241.80: implications to maltose excretion by a green alga.</title>
        <authorList>
            <person name="Arriola M.B."/>
            <person name="Velmurugan N."/>
            <person name="Zhang Y."/>
            <person name="Plunkett M.H."/>
            <person name="Hondzo H."/>
            <person name="Barney B.M."/>
        </authorList>
    </citation>
    <scope>NUCLEOTIDE SEQUENCE [LARGE SCALE GENOMIC DNA]</scope>
    <source>
        <strain evidence="3 4">SAG 241.80</strain>
    </source>
</reference>
<feature type="region of interest" description="Disordered" evidence="2">
    <location>
        <begin position="60"/>
        <end position="89"/>
    </location>
</feature>
<dbReference type="PANTHER" id="PTHR33558:SF1">
    <property type="entry name" value="GLUTAREDOXIN-LIKE PROTEIN C5ORF63 HOMOLOG"/>
    <property type="match status" value="1"/>
</dbReference>
<organism evidence="3 4">
    <name type="scientific">Micractinium conductrix</name>
    <dbReference type="NCBI Taxonomy" id="554055"/>
    <lineage>
        <taxon>Eukaryota</taxon>
        <taxon>Viridiplantae</taxon>
        <taxon>Chlorophyta</taxon>
        <taxon>core chlorophytes</taxon>
        <taxon>Trebouxiophyceae</taxon>
        <taxon>Chlorellales</taxon>
        <taxon>Chlorellaceae</taxon>
        <taxon>Chlorella clade</taxon>
        <taxon>Micractinium</taxon>
    </lineage>
</organism>
<dbReference type="Gene3D" id="3.40.30.10">
    <property type="entry name" value="Glutaredoxin"/>
    <property type="match status" value="1"/>
</dbReference>